<keyword evidence="12" id="KW-0511">Multifunctional enzyme</keyword>
<comment type="catalytic activity">
    <reaction evidence="13 15">
        <text>riboflavin + ATP = FMN + ADP + H(+)</text>
        <dbReference type="Rhea" id="RHEA:14357"/>
        <dbReference type="ChEBI" id="CHEBI:15378"/>
        <dbReference type="ChEBI" id="CHEBI:30616"/>
        <dbReference type="ChEBI" id="CHEBI:57986"/>
        <dbReference type="ChEBI" id="CHEBI:58210"/>
        <dbReference type="ChEBI" id="CHEBI:456216"/>
        <dbReference type="EC" id="2.7.1.26"/>
    </reaction>
</comment>
<evidence type="ECO:0000256" key="2">
    <source>
        <dbReference type="ARBA" id="ARBA00004726"/>
    </source>
</evidence>
<keyword evidence="8 15" id="KW-0547">Nucleotide-binding</keyword>
<gene>
    <name evidence="17" type="primary">ribF</name>
    <name evidence="17" type="ordered locus">ECH_1061</name>
</gene>
<feature type="domain" description="Riboflavin kinase" evidence="16">
    <location>
        <begin position="181"/>
        <end position="307"/>
    </location>
</feature>
<dbReference type="NCBIfam" id="TIGR00125">
    <property type="entry name" value="cyt_tran_rel"/>
    <property type="match status" value="1"/>
</dbReference>
<evidence type="ECO:0000256" key="13">
    <source>
        <dbReference type="ARBA" id="ARBA00047880"/>
    </source>
</evidence>
<evidence type="ECO:0000256" key="3">
    <source>
        <dbReference type="ARBA" id="ARBA00005201"/>
    </source>
</evidence>
<dbReference type="InterPro" id="IPR004821">
    <property type="entry name" value="Cyt_trans-like"/>
</dbReference>
<dbReference type="NCBIfam" id="TIGR00083">
    <property type="entry name" value="ribF"/>
    <property type="match status" value="1"/>
</dbReference>
<dbReference type="Gene3D" id="3.40.50.620">
    <property type="entry name" value="HUPs"/>
    <property type="match status" value="1"/>
</dbReference>
<evidence type="ECO:0000256" key="8">
    <source>
        <dbReference type="ARBA" id="ARBA00022741"/>
    </source>
</evidence>
<dbReference type="GO" id="GO:0005524">
    <property type="term" value="F:ATP binding"/>
    <property type="evidence" value="ECO:0007669"/>
    <property type="project" value="UniProtKB-UniRule"/>
</dbReference>
<keyword evidence="5 15" id="KW-0288">FMN</keyword>
<dbReference type="GO" id="GO:0003919">
    <property type="term" value="F:FMN adenylyltransferase activity"/>
    <property type="evidence" value="ECO:0007669"/>
    <property type="project" value="UniProtKB-UniRule"/>
</dbReference>
<dbReference type="Pfam" id="PF06574">
    <property type="entry name" value="FAD_syn"/>
    <property type="match status" value="1"/>
</dbReference>
<keyword evidence="18" id="KW-1185">Reference proteome</keyword>
<organism evidence="17 18">
    <name type="scientific">Ehrlichia chaffeensis (strain ATCC CRL-10679 / Arkansas)</name>
    <dbReference type="NCBI Taxonomy" id="205920"/>
    <lineage>
        <taxon>Bacteria</taxon>
        <taxon>Pseudomonadati</taxon>
        <taxon>Pseudomonadota</taxon>
        <taxon>Alphaproteobacteria</taxon>
        <taxon>Rickettsiales</taxon>
        <taxon>Anaplasmataceae</taxon>
        <taxon>Ehrlichia</taxon>
    </lineage>
</organism>
<dbReference type="RefSeq" id="WP_006011544.1">
    <property type="nucleotide sequence ID" value="NC_007799.1"/>
</dbReference>
<dbReference type="eggNOG" id="COG0196">
    <property type="taxonomic scope" value="Bacteria"/>
</dbReference>
<keyword evidence="4 15" id="KW-0285">Flavoprotein</keyword>
<dbReference type="EC" id="2.7.7.2" evidence="15"/>
<dbReference type="PIRSF" id="PIRSF004491">
    <property type="entry name" value="FAD_Synth"/>
    <property type="match status" value="1"/>
</dbReference>
<evidence type="ECO:0000256" key="1">
    <source>
        <dbReference type="ARBA" id="ARBA00002121"/>
    </source>
</evidence>
<comment type="function">
    <text evidence="1">Catalyzes the phosphorylation of riboflavin to FMN followed by the adenylation of FMN to FAD.</text>
</comment>
<evidence type="ECO:0000256" key="9">
    <source>
        <dbReference type="ARBA" id="ARBA00022777"/>
    </source>
</evidence>
<dbReference type="Gene3D" id="2.40.30.30">
    <property type="entry name" value="Riboflavin kinase-like"/>
    <property type="match status" value="1"/>
</dbReference>
<dbReference type="SUPFAM" id="SSF52374">
    <property type="entry name" value="Nucleotidylyl transferase"/>
    <property type="match status" value="1"/>
</dbReference>
<evidence type="ECO:0000259" key="16">
    <source>
        <dbReference type="SMART" id="SM00904"/>
    </source>
</evidence>
<dbReference type="Pfam" id="PF01687">
    <property type="entry name" value="Flavokinase"/>
    <property type="match status" value="1"/>
</dbReference>
<name>Q2GFD7_EHRCR</name>
<keyword evidence="10 15" id="KW-0274">FAD</keyword>
<evidence type="ECO:0000313" key="18">
    <source>
        <dbReference type="Proteomes" id="UP000008320"/>
    </source>
</evidence>
<protein>
    <recommendedName>
        <fullName evidence="15">Riboflavin biosynthesis protein</fullName>
    </recommendedName>
    <domain>
        <recommendedName>
            <fullName evidence="15">Riboflavin kinase</fullName>
            <ecNumber evidence="15">2.7.1.26</ecNumber>
        </recommendedName>
        <alternativeName>
            <fullName evidence="15">Flavokinase</fullName>
        </alternativeName>
    </domain>
    <domain>
        <recommendedName>
            <fullName evidence="15">FMN adenylyltransferase</fullName>
            <ecNumber evidence="15">2.7.7.2</ecNumber>
        </recommendedName>
        <alternativeName>
            <fullName evidence="15">FAD pyrophosphorylase</fullName>
        </alternativeName>
        <alternativeName>
            <fullName evidence="15">FAD synthase</fullName>
        </alternativeName>
    </domain>
</protein>
<dbReference type="GO" id="GO:0008531">
    <property type="term" value="F:riboflavin kinase activity"/>
    <property type="evidence" value="ECO:0007669"/>
    <property type="project" value="UniProtKB-UniRule"/>
</dbReference>
<evidence type="ECO:0000256" key="5">
    <source>
        <dbReference type="ARBA" id="ARBA00022643"/>
    </source>
</evidence>
<dbReference type="KEGG" id="ech:ECH_1061"/>
<dbReference type="Proteomes" id="UP000008320">
    <property type="component" value="Chromosome"/>
</dbReference>
<dbReference type="InterPro" id="IPR002606">
    <property type="entry name" value="Riboflavin_kinase_bac"/>
</dbReference>
<dbReference type="InterPro" id="IPR023468">
    <property type="entry name" value="Riboflavin_kinase"/>
</dbReference>
<sequence length="317" mass="36217">MKIIYGYPNQKGNVNSVLAFGNFDGIHLGHQSIINAIKNISVREKITSVVITFSPHPAEYLRNKQNFLLLDLEQKIELLQSYGIDYLYIIDFNESFAQLSPDAFIKDVLVNSCRIKYIVVGHSCFFGHKCLGNIDLLYSYANIYDYEIVRIDPIFINDKLCSSSLIREYLSEGKVDLASKILGRPYQINGKVIKGLARGRVIGFPTVNVDIKHILVPRVGVYSACIKIDDNNVWLNGIVNIGFRPTFNDLSFPILEMHIFDFDSDIYNQHVAIQLLDFIRPERKFSSIEQLKQQINEDIIQVKKSLKYIGSKDDEVV</sequence>
<dbReference type="GO" id="GO:0009231">
    <property type="term" value="P:riboflavin biosynthetic process"/>
    <property type="evidence" value="ECO:0007669"/>
    <property type="project" value="InterPro"/>
</dbReference>
<dbReference type="SMART" id="SM00904">
    <property type="entry name" value="Flavokinase"/>
    <property type="match status" value="1"/>
</dbReference>
<dbReference type="NCBIfam" id="NF004162">
    <property type="entry name" value="PRK05627.1-5"/>
    <property type="match status" value="1"/>
</dbReference>
<evidence type="ECO:0000256" key="10">
    <source>
        <dbReference type="ARBA" id="ARBA00022827"/>
    </source>
</evidence>
<proteinExistence type="inferred from homology"/>
<reference evidence="17 18" key="1">
    <citation type="journal article" date="2006" name="PLoS Genet.">
        <title>Comparative genomics of emerging human ehrlichiosis agents.</title>
        <authorList>
            <person name="Dunning Hotopp J.C."/>
            <person name="Lin M."/>
            <person name="Madupu R."/>
            <person name="Crabtree J."/>
            <person name="Angiuoli S.V."/>
            <person name="Eisen J.A."/>
            <person name="Seshadri R."/>
            <person name="Ren Q."/>
            <person name="Wu M."/>
            <person name="Utterback T.R."/>
            <person name="Smith S."/>
            <person name="Lewis M."/>
            <person name="Khouri H."/>
            <person name="Zhang C."/>
            <person name="Niu H."/>
            <person name="Lin Q."/>
            <person name="Ohashi N."/>
            <person name="Zhi N."/>
            <person name="Nelson W."/>
            <person name="Brinkac L.M."/>
            <person name="Dodson R.J."/>
            <person name="Rosovitz M.J."/>
            <person name="Sundaram J."/>
            <person name="Daugherty S.C."/>
            <person name="Davidsen T."/>
            <person name="Durkin A.S."/>
            <person name="Gwinn M."/>
            <person name="Haft D.H."/>
            <person name="Selengut J.D."/>
            <person name="Sullivan S.A."/>
            <person name="Zafar N."/>
            <person name="Zhou L."/>
            <person name="Benahmed F."/>
            <person name="Forberger H."/>
            <person name="Halpin R."/>
            <person name="Mulligan S."/>
            <person name="Robinson J."/>
            <person name="White O."/>
            <person name="Rikihisa Y."/>
            <person name="Tettelin H."/>
        </authorList>
    </citation>
    <scope>NUCLEOTIDE SEQUENCE [LARGE SCALE GENOMIC DNA]</scope>
    <source>
        <strain evidence="18">ATCC CRL-10679 / Arkansas</strain>
    </source>
</reference>
<keyword evidence="6 15" id="KW-0808">Transferase</keyword>
<evidence type="ECO:0000256" key="14">
    <source>
        <dbReference type="ARBA" id="ARBA00049494"/>
    </source>
</evidence>
<evidence type="ECO:0000313" key="17">
    <source>
        <dbReference type="EMBL" id="ABD45170.1"/>
    </source>
</evidence>
<comment type="pathway">
    <text evidence="3 15">Cofactor biosynthesis; FMN biosynthesis; FMN from riboflavin (ATP route): step 1/1.</text>
</comment>
<dbReference type="AlphaFoldDB" id="Q2GFD7"/>
<comment type="pathway">
    <text evidence="2 15">Cofactor biosynthesis; FAD biosynthesis; FAD from FMN: step 1/1.</text>
</comment>
<keyword evidence="9 15" id="KW-0418">Kinase</keyword>
<dbReference type="OrthoDB" id="9803667at2"/>
<dbReference type="PANTHER" id="PTHR22749">
    <property type="entry name" value="RIBOFLAVIN KINASE/FMN ADENYLYLTRANSFERASE"/>
    <property type="match status" value="1"/>
</dbReference>
<dbReference type="GO" id="GO:0009398">
    <property type="term" value="P:FMN biosynthetic process"/>
    <property type="evidence" value="ECO:0007669"/>
    <property type="project" value="UniProtKB-UniRule"/>
</dbReference>
<keyword evidence="11 15" id="KW-0067">ATP-binding</keyword>
<dbReference type="EC" id="2.7.1.26" evidence="15"/>
<evidence type="ECO:0000256" key="6">
    <source>
        <dbReference type="ARBA" id="ARBA00022679"/>
    </source>
</evidence>
<dbReference type="InterPro" id="IPR015864">
    <property type="entry name" value="FAD_synthase"/>
</dbReference>
<evidence type="ECO:0000256" key="7">
    <source>
        <dbReference type="ARBA" id="ARBA00022695"/>
    </source>
</evidence>
<dbReference type="EMBL" id="CP000236">
    <property type="protein sequence ID" value="ABD45170.1"/>
    <property type="molecule type" value="Genomic_DNA"/>
</dbReference>
<dbReference type="UniPathway" id="UPA00277">
    <property type="reaction ID" value="UER00407"/>
</dbReference>
<keyword evidence="7 15" id="KW-0548">Nucleotidyltransferase</keyword>
<dbReference type="STRING" id="205920.ECH_1061"/>
<dbReference type="InterPro" id="IPR014729">
    <property type="entry name" value="Rossmann-like_a/b/a_fold"/>
</dbReference>
<comment type="similarity">
    <text evidence="15">Belongs to the ribF family.</text>
</comment>
<evidence type="ECO:0000256" key="15">
    <source>
        <dbReference type="PIRNR" id="PIRNR004491"/>
    </source>
</evidence>
<dbReference type="GO" id="GO:0006747">
    <property type="term" value="P:FAD biosynthetic process"/>
    <property type="evidence" value="ECO:0007669"/>
    <property type="project" value="UniProtKB-UniRule"/>
</dbReference>
<dbReference type="InterPro" id="IPR023465">
    <property type="entry name" value="Riboflavin_kinase_dom_sf"/>
</dbReference>
<evidence type="ECO:0000256" key="12">
    <source>
        <dbReference type="ARBA" id="ARBA00023268"/>
    </source>
</evidence>
<dbReference type="CDD" id="cd02064">
    <property type="entry name" value="FAD_synthetase_N"/>
    <property type="match status" value="1"/>
</dbReference>
<dbReference type="PANTHER" id="PTHR22749:SF6">
    <property type="entry name" value="RIBOFLAVIN KINASE"/>
    <property type="match status" value="1"/>
</dbReference>
<dbReference type="SUPFAM" id="SSF82114">
    <property type="entry name" value="Riboflavin kinase-like"/>
    <property type="match status" value="1"/>
</dbReference>
<evidence type="ECO:0000256" key="11">
    <source>
        <dbReference type="ARBA" id="ARBA00022840"/>
    </source>
</evidence>
<comment type="catalytic activity">
    <reaction evidence="14 15">
        <text>FMN + ATP + H(+) = FAD + diphosphate</text>
        <dbReference type="Rhea" id="RHEA:17237"/>
        <dbReference type="ChEBI" id="CHEBI:15378"/>
        <dbReference type="ChEBI" id="CHEBI:30616"/>
        <dbReference type="ChEBI" id="CHEBI:33019"/>
        <dbReference type="ChEBI" id="CHEBI:57692"/>
        <dbReference type="ChEBI" id="CHEBI:58210"/>
        <dbReference type="EC" id="2.7.7.2"/>
    </reaction>
</comment>
<dbReference type="FunFam" id="3.40.50.620:FF:000021">
    <property type="entry name" value="Riboflavin biosynthesis protein"/>
    <property type="match status" value="1"/>
</dbReference>
<dbReference type="InterPro" id="IPR015865">
    <property type="entry name" value="Riboflavin_kinase_bac/euk"/>
</dbReference>
<dbReference type="HOGENOM" id="CLU_048437_0_2_5"/>
<evidence type="ECO:0000256" key="4">
    <source>
        <dbReference type="ARBA" id="ARBA00022630"/>
    </source>
</evidence>
<accession>Q2GFD7</accession>
<dbReference type="UniPathway" id="UPA00276">
    <property type="reaction ID" value="UER00406"/>
</dbReference>